<organism evidence="11 12">
    <name type="scientific">Vibrio nitrifigilis</name>
    <dbReference type="NCBI Taxonomy" id="2789781"/>
    <lineage>
        <taxon>Bacteria</taxon>
        <taxon>Pseudomonadati</taxon>
        <taxon>Pseudomonadota</taxon>
        <taxon>Gammaproteobacteria</taxon>
        <taxon>Vibrionales</taxon>
        <taxon>Vibrionaceae</taxon>
        <taxon>Vibrio</taxon>
    </lineage>
</organism>
<keyword evidence="12" id="KW-1185">Reference proteome</keyword>
<keyword evidence="3" id="KW-1003">Cell membrane</keyword>
<keyword evidence="7 9" id="KW-0472">Membrane</keyword>
<evidence type="ECO:0000256" key="6">
    <source>
        <dbReference type="ARBA" id="ARBA00022989"/>
    </source>
</evidence>
<reference evidence="11 12" key="1">
    <citation type="submission" date="2020-11" db="EMBL/GenBank/DDBJ databases">
        <title>Vibrio nitrifigilis sp. nov., a marine nitrogen-fixing bacterium isolated from the lagoon sediment of an islet inside an atoll.</title>
        <authorList>
            <person name="Wang L.-T."/>
            <person name="Shieh W.Y."/>
        </authorList>
    </citation>
    <scope>NUCLEOTIDE SEQUENCE [LARGE SCALE GENOMIC DNA]</scope>
    <source>
        <strain evidence="11 12">NFV-1</strain>
    </source>
</reference>
<dbReference type="EMBL" id="JADPMR010000001">
    <property type="protein sequence ID" value="MBF9000929.1"/>
    <property type="molecule type" value="Genomic_DNA"/>
</dbReference>
<comment type="subcellular location">
    <subcellularLocation>
        <location evidence="1">Cell membrane</location>
        <topology evidence="1">Multi-pass membrane protein</topology>
    </subcellularLocation>
    <subcellularLocation>
        <location evidence="8">Membrane</location>
        <topology evidence="8">Multi-pass membrane protein</topology>
    </subcellularLocation>
</comment>
<comment type="similarity">
    <text evidence="8">Belongs to the exbB/tolQ family.</text>
</comment>
<evidence type="ECO:0000256" key="3">
    <source>
        <dbReference type="ARBA" id="ARBA00022475"/>
    </source>
</evidence>
<keyword evidence="2 8" id="KW-0813">Transport</keyword>
<dbReference type="RefSeq" id="WP_196123409.1">
    <property type="nucleotide sequence ID" value="NZ_JADPMR010000001.1"/>
</dbReference>
<dbReference type="InterPro" id="IPR002898">
    <property type="entry name" value="MotA_ExbB_proton_chnl"/>
</dbReference>
<feature type="transmembrane region" description="Helical" evidence="9">
    <location>
        <begin position="6"/>
        <end position="26"/>
    </location>
</feature>
<sequence length="205" mass="22554">MLNDTWTLATAIPLILCSLIALSLIFDRGFAVLGHRALGETKHQEVSDLLKQGQIEQAKTTVSDFSKSYQHAIGELNATSKLDKHLREEALSLWLGRYTKQLRRRLSGLTTVATLAPMLGLLGTIVGLMRSFHDIGLSHGPVEPAIVADGLWQALSTTAAGMVIAVICVMCHALFQSRIRYHLSDVTDLLNQFTLSQEIHEVSHD</sequence>
<dbReference type="PANTHER" id="PTHR30625:SF15">
    <property type="entry name" value="BIOPOLYMER TRANSPORT PROTEIN EXBB"/>
    <property type="match status" value="1"/>
</dbReference>
<evidence type="ECO:0000256" key="1">
    <source>
        <dbReference type="ARBA" id="ARBA00004651"/>
    </source>
</evidence>
<evidence type="ECO:0000256" key="8">
    <source>
        <dbReference type="RuleBase" id="RU004057"/>
    </source>
</evidence>
<evidence type="ECO:0000256" key="4">
    <source>
        <dbReference type="ARBA" id="ARBA00022692"/>
    </source>
</evidence>
<keyword evidence="6 9" id="KW-1133">Transmembrane helix</keyword>
<protein>
    <submittedName>
        <fullName evidence="11">MotA/TolQ/ExbB proton channel family protein</fullName>
    </submittedName>
</protein>
<feature type="transmembrane region" description="Helical" evidence="9">
    <location>
        <begin position="150"/>
        <end position="175"/>
    </location>
</feature>
<proteinExistence type="inferred from homology"/>
<dbReference type="Proteomes" id="UP000597206">
    <property type="component" value="Unassembled WGS sequence"/>
</dbReference>
<keyword evidence="5 8" id="KW-0653">Protein transport</keyword>
<evidence type="ECO:0000259" key="10">
    <source>
        <dbReference type="Pfam" id="PF01618"/>
    </source>
</evidence>
<gene>
    <name evidence="11" type="ORF">I1A42_10165</name>
</gene>
<keyword evidence="4 9" id="KW-0812">Transmembrane</keyword>
<feature type="domain" description="MotA/TolQ/ExbB proton channel" evidence="10">
    <location>
        <begin position="77"/>
        <end position="181"/>
    </location>
</feature>
<evidence type="ECO:0000256" key="9">
    <source>
        <dbReference type="SAM" id="Phobius"/>
    </source>
</evidence>
<evidence type="ECO:0000256" key="7">
    <source>
        <dbReference type="ARBA" id="ARBA00023136"/>
    </source>
</evidence>
<evidence type="ECO:0000313" key="12">
    <source>
        <dbReference type="Proteomes" id="UP000597206"/>
    </source>
</evidence>
<dbReference type="PANTHER" id="PTHR30625">
    <property type="entry name" value="PROTEIN TOLQ"/>
    <property type="match status" value="1"/>
</dbReference>
<evidence type="ECO:0000313" key="11">
    <source>
        <dbReference type="EMBL" id="MBF9000929.1"/>
    </source>
</evidence>
<name>A0ABS0GES5_9VIBR</name>
<accession>A0ABS0GES5</accession>
<evidence type="ECO:0000256" key="2">
    <source>
        <dbReference type="ARBA" id="ARBA00022448"/>
    </source>
</evidence>
<dbReference type="InterPro" id="IPR050790">
    <property type="entry name" value="ExbB/TolQ_transport"/>
</dbReference>
<evidence type="ECO:0000256" key="5">
    <source>
        <dbReference type="ARBA" id="ARBA00022927"/>
    </source>
</evidence>
<dbReference type="Pfam" id="PF01618">
    <property type="entry name" value="MotA_ExbB"/>
    <property type="match status" value="1"/>
</dbReference>
<feature type="transmembrane region" description="Helical" evidence="9">
    <location>
        <begin position="106"/>
        <end position="130"/>
    </location>
</feature>
<comment type="caution">
    <text evidence="11">The sequence shown here is derived from an EMBL/GenBank/DDBJ whole genome shotgun (WGS) entry which is preliminary data.</text>
</comment>